<evidence type="ECO:0000313" key="7">
    <source>
        <dbReference type="Proteomes" id="UP001174909"/>
    </source>
</evidence>
<comment type="caution">
    <text evidence="6">The sequence shown here is derived from an EMBL/GenBank/DDBJ whole genome shotgun (WGS) entry which is preliminary data.</text>
</comment>
<dbReference type="Proteomes" id="UP001174909">
    <property type="component" value="Unassembled WGS sequence"/>
</dbReference>
<dbReference type="PROSITE" id="PS00383">
    <property type="entry name" value="TYR_PHOSPHATASE_1"/>
    <property type="match status" value="1"/>
</dbReference>
<accession>A0AA35VWN0</accession>
<dbReference type="GO" id="GO:0004438">
    <property type="term" value="F:phosphatidylinositol-3-phosphate phosphatase activity"/>
    <property type="evidence" value="ECO:0007669"/>
    <property type="project" value="TreeGrafter"/>
</dbReference>
<dbReference type="AlphaFoldDB" id="A0AA35VWN0"/>
<evidence type="ECO:0000256" key="1">
    <source>
        <dbReference type="ARBA" id="ARBA00007471"/>
    </source>
</evidence>
<dbReference type="GO" id="GO:0052629">
    <property type="term" value="F:phosphatidylinositol-3,5-bisphosphate 3-phosphatase activity"/>
    <property type="evidence" value="ECO:0007669"/>
    <property type="project" value="TreeGrafter"/>
</dbReference>
<dbReference type="GO" id="GO:0019903">
    <property type="term" value="F:protein phosphatase binding"/>
    <property type="evidence" value="ECO:0007669"/>
    <property type="project" value="TreeGrafter"/>
</dbReference>
<dbReference type="PANTHER" id="PTHR10807:SF75">
    <property type="entry name" value="PHOSPHATIDYLINOSITOL-3-PHOSPHATE PHOSPHATASE"/>
    <property type="match status" value="1"/>
</dbReference>
<reference evidence="6" key="1">
    <citation type="submission" date="2023-03" db="EMBL/GenBank/DDBJ databases">
        <authorList>
            <person name="Steffen K."/>
            <person name="Cardenas P."/>
        </authorList>
    </citation>
    <scope>NUCLEOTIDE SEQUENCE</scope>
</reference>
<dbReference type="InterPro" id="IPR029021">
    <property type="entry name" value="Prot-tyrosine_phosphatase-like"/>
</dbReference>
<dbReference type="PROSITE" id="PS51339">
    <property type="entry name" value="PPASE_MYOTUBULARIN"/>
    <property type="match status" value="1"/>
</dbReference>
<dbReference type="SUPFAM" id="SSF52799">
    <property type="entry name" value="(Phosphotyrosine protein) phosphatases II"/>
    <property type="match status" value="1"/>
</dbReference>
<dbReference type="EMBL" id="CASHTH010000260">
    <property type="protein sequence ID" value="CAI7995962.1"/>
    <property type="molecule type" value="Genomic_DNA"/>
</dbReference>
<protein>
    <submittedName>
        <fullName evidence="6">Myotubularin-related protein 3</fullName>
    </submittedName>
</protein>
<dbReference type="GO" id="GO:0016020">
    <property type="term" value="C:membrane"/>
    <property type="evidence" value="ECO:0007669"/>
    <property type="project" value="TreeGrafter"/>
</dbReference>
<proteinExistence type="inferred from homology"/>
<dbReference type="InterPro" id="IPR010569">
    <property type="entry name" value="Myotubularin-like_Pase_dom"/>
</dbReference>
<feature type="region of interest" description="Disordered" evidence="4">
    <location>
        <begin position="470"/>
        <end position="510"/>
    </location>
</feature>
<comment type="similarity">
    <text evidence="1">Belongs to the protein-tyrosine phosphatase family. Non-receptor class myotubularin subfamily.</text>
</comment>
<name>A0AA35VWN0_GEOBA</name>
<dbReference type="PANTHER" id="PTHR10807">
    <property type="entry name" value="MYOTUBULARIN-RELATED"/>
    <property type="match status" value="1"/>
</dbReference>
<dbReference type="GO" id="GO:0005737">
    <property type="term" value="C:cytoplasm"/>
    <property type="evidence" value="ECO:0007669"/>
    <property type="project" value="TreeGrafter"/>
</dbReference>
<evidence type="ECO:0000313" key="6">
    <source>
        <dbReference type="EMBL" id="CAI7995962.1"/>
    </source>
</evidence>
<feature type="compositionally biased region" description="Low complexity" evidence="4">
    <location>
        <begin position="472"/>
        <end position="495"/>
    </location>
</feature>
<evidence type="ECO:0000256" key="3">
    <source>
        <dbReference type="PIRSR" id="PIRSR630564-2"/>
    </source>
</evidence>
<feature type="compositionally biased region" description="Low complexity" evidence="4">
    <location>
        <begin position="531"/>
        <end position="542"/>
    </location>
</feature>
<feature type="binding site" evidence="3">
    <location>
        <begin position="211"/>
        <end position="214"/>
    </location>
    <ligand>
        <name>substrate</name>
    </ligand>
</feature>
<dbReference type="InterPro" id="IPR030564">
    <property type="entry name" value="Myotubularin"/>
</dbReference>
<feature type="binding site" evidence="3">
    <location>
        <begin position="236"/>
        <end position="237"/>
    </location>
    <ligand>
        <name>substrate</name>
    </ligand>
</feature>
<dbReference type="InterPro" id="IPR016130">
    <property type="entry name" value="Tyr_Pase_AS"/>
</dbReference>
<feature type="binding site" evidence="3">
    <location>
        <begin position="297"/>
        <end position="303"/>
    </location>
    <ligand>
        <name>substrate</name>
    </ligand>
</feature>
<dbReference type="GO" id="GO:0046856">
    <property type="term" value="P:phosphatidylinositol dephosphorylation"/>
    <property type="evidence" value="ECO:0007669"/>
    <property type="project" value="TreeGrafter"/>
</dbReference>
<evidence type="ECO:0000256" key="2">
    <source>
        <dbReference type="PIRSR" id="PIRSR630564-1"/>
    </source>
</evidence>
<organism evidence="6 7">
    <name type="scientific">Geodia barretti</name>
    <name type="common">Barrett's horny sponge</name>
    <dbReference type="NCBI Taxonomy" id="519541"/>
    <lineage>
        <taxon>Eukaryota</taxon>
        <taxon>Metazoa</taxon>
        <taxon>Porifera</taxon>
        <taxon>Demospongiae</taxon>
        <taxon>Heteroscleromorpha</taxon>
        <taxon>Tetractinellida</taxon>
        <taxon>Astrophorina</taxon>
        <taxon>Geodiidae</taxon>
        <taxon>Geodia</taxon>
    </lineage>
</organism>
<feature type="compositionally biased region" description="Basic and acidic residues" evidence="4">
    <location>
        <begin position="561"/>
        <end position="577"/>
    </location>
</feature>
<keyword evidence="7" id="KW-1185">Reference proteome</keyword>
<dbReference type="Pfam" id="PF06602">
    <property type="entry name" value="Myotub-related"/>
    <property type="match status" value="1"/>
</dbReference>
<dbReference type="GO" id="GO:0010506">
    <property type="term" value="P:regulation of autophagy"/>
    <property type="evidence" value="ECO:0007669"/>
    <property type="project" value="TreeGrafter"/>
</dbReference>
<feature type="region of interest" description="Disordered" evidence="4">
    <location>
        <begin position="523"/>
        <end position="595"/>
    </location>
</feature>
<sequence length="777" mass="85230">MQMDVTGSWRISDCNCEYKLCPTYPKLLVVPSSLTEEEMRSAAKFRAIGRFPTIVWRHTRNGAVIARSSQPLVGVLGWRNPEDEKLLHAVSLSCSTPVTGHTPSNGSSSPVPIPFRNGGPPAQMMDDRGQLVQSVFMNNGHTSEPLAFETSHSQFVLQDVIQTCPELHDGRTACPELQDGHTACPELQDGHTACPELLVMDLRSYTAALGNRAKGGGCECTDYYPNCEVVYKNLPNIHSVRKSFQQLRSALLNDDQSNFLSNLEGTQWLHYLCQLISVACDVVQTVHDKARPVLVHCSDGWDRTAQVVPLAELMLDPYYRTIEGFQVLVEREWLGFGHRFSDRCGQHAACPDVNQRSPVFLQWLDCVHQLLLQFPSHFQFNHNFLVKMGLHSYSCLYGTLLGNSMKERDGARIGKRTLSLWSLLNPRNPEVVNHLFTTAGPRVLRPEANTRKMELWRAMFLAPCLTPSSALSSTHTPNTTTTSTSVSSTAPSTSTQVESETGSDVIAVPLPKEVEMKEIAGATVRGRGHSDSSFASVSSSSSPVPPLEGAERGADINTTPGDHEGTEETRSMEDKDAVTQPGHENVREDLSFPPPCDVSHDVTIETDSTHTNHIAPPPLLSRSHTAELPLVSRPLSANPHTHLFTSVTSDLLHDAIHDHSPRQQHGESFLNGAHHIVGRSSLPLAATRGAVDEEMWPGVRIDSDGITSRVREEDWRLLRVLQCYEARIAGPEPAAGGNEDGVEGVCEGGGEGEWAEGRGTQGGGGRDCYDRSICFGR</sequence>
<feature type="active site" description="Phosphocysteine intermediate" evidence="2">
    <location>
        <position position="297"/>
    </location>
</feature>
<feature type="domain" description="Myotubularin phosphatase" evidence="5">
    <location>
        <begin position="1"/>
        <end position="460"/>
    </location>
</feature>
<evidence type="ECO:0000256" key="4">
    <source>
        <dbReference type="SAM" id="MobiDB-lite"/>
    </source>
</evidence>
<evidence type="ECO:0000259" key="5">
    <source>
        <dbReference type="PROSITE" id="PS51339"/>
    </source>
</evidence>
<gene>
    <name evidence="6" type="ORF">GBAR_LOCUS1794</name>
</gene>